<feature type="signal peptide" evidence="1">
    <location>
        <begin position="1"/>
        <end position="19"/>
    </location>
</feature>
<dbReference type="InterPro" id="IPR011765">
    <property type="entry name" value="Pept_M16_N"/>
</dbReference>
<dbReference type="InterPro" id="IPR007863">
    <property type="entry name" value="Peptidase_M16_C"/>
</dbReference>
<keyword evidence="1" id="KW-0732">Signal</keyword>
<dbReference type="EMBL" id="CP064942">
    <property type="protein sequence ID" value="QPH55742.1"/>
    <property type="molecule type" value="Genomic_DNA"/>
</dbReference>
<evidence type="ECO:0000259" key="2">
    <source>
        <dbReference type="Pfam" id="PF00675"/>
    </source>
</evidence>
<keyword evidence="5" id="KW-1185">Reference proteome</keyword>
<dbReference type="GO" id="GO:0046872">
    <property type="term" value="F:metal ion binding"/>
    <property type="evidence" value="ECO:0007669"/>
    <property type="project" value="InterPro"/>
</dbReference>
<sequence>MIRALLTAAALLAPVAATAQIEIEEVTTPGGLTFWLQQEDTIPIVSVEVIIEGGAALDPDGFEGAAMMVAGLLNEGAGPYDASGFARASEELAARMGFDTSRERFSVSATMLRENRIEVAELVNLALTEPRFDADAVERLRAQMSSIVRSNETDPDEIASRTFFDLAFPGHPYSRPTDGTPASIAGMTVEVLRETHERVITRDAAMIAVVGDVTPEEASELVDTMLDGLPEGGGRAPEPVDLRFTGDTVVVPLPSPQSQTLFGHGGIARDDPDFVPAFVLNHILGGGGFSSRLTEEVRVERGLTYGISTFLATLEDGPLYLGSVASANGTVAEAIDIVRAEWERMRADGVTEEELDAAKRFLTGAYPLRFDSNASIARILVGLQDAGLPIDYTLTRNDLIEAVTLEDLDRVAERILDPEALTFVVVGQPEGL</sequence>
<dbReference type="PANTHER" id="PTHR11851">
    <property type="entry name" value="METALLOPROTEASE"/>
    <property type="match status" value="1"/>
</dbReference>
<gene>
    <name evidence="4" type="ORF">I0K15_08465</name>
</gene>
<dbReference type="Pfam" id="PF00675">
    <property type="entry name" value="Peptidase_M16"/>
    <property type="match status" value="1"/>
</dbReference>
<accession>A0A7S9LUV0</accession>
<dbReference type="PANTHER" id="PTHR11851:SF224">
    <property type="entry name" value="PROCESSING PROTEASE"/>
    <property type="match status" value="1"/>
</dbReference>
<dbReference type="InterPro" id="IPR050361">
    <property type="entry name" value="MPP/UQCRC_Complex"/>
</dbReference>
<evidence type="ECO:0000313" key="5">
    <source>
        <dbReference type="Proteomes" id="UP000594800"/>
    </source>
</evidence>
<evidence type="ECO:0000313" key="4">
    <source>
        <dbReference type="EMBL" id="QPH55742.1"/>
    </source>
</evidence>
<dbReference type="RefSeq" id="WP_196105004.1">
    <property type="nucleotide sequence ID" value="NZ_CP064942.1"/>
</dbReference>
<dbReference type="AlphaFoldDB" id="A0A7S9LUV0"/>
<dbReference type="Pfam" id="PF05193">
    <property type="entry name" value="Peptidase_M16_C"/>
    <property type="match status" value="1"/>
</dbReference>
<dbReference type="Gene3D" id="3.30.830.10">
    <property type="entry name" value="Metalloenzyme, LuxS/M16 peptidase-like"/>
    <property type="match status" value="2"/>
</dbReference>
<dbReference type="SUPFAM" id="SSF63411">
    <property type="entry name" value="LuxS/MPP-like metallohydrolase"/>
    <property type="match status" value="2"/>
</dbReference>
<name>A0A7S9LUV0_9RHOB</name>
<reference evidence="4 5" key="1">
    <citation type="submission" date="2020-11" db="EMBL/GenBank/DDBJ databases">
        <title>Description of Pontivivens ytuae sp. nov. isolated from deep sea sediment of Mariana Trench.</title>
        <authorList>
            <person name="Wang Z."/>
            <person name="Sun Q.-L."/>
            <person name="Xu X.-D."/>
            <person name="Tang Y.-Z."/>
            <person name="Zhang J."/>
        </authorList>
    </citation>
    <scope>NUCLEOTIDE SEQUENCE [LARGE SCALE GENOMIC DNA]</scope>
    <source>
        <strain evidence="4 5">MT2928</strain>
    </source>
</reference>
<proteinExistence type="predicted"/>
<dbReference type="InterPro" id="IPR011249">
    <property type="entry name" value="Metalloenz_LuxS/M16"/>
</dbReference>
<organism evidence="4 5">
    <name type="scientific">Pontivivens ytuae</name>
    <dbReference type="NCBI Taxonomy" id="2789856"/>
    <lineage>
        <taxon>Bacteria</taxon>
        <taxon>Pseudomonadati</taxon>
        <taxon>Pseudomonadota</taxon>
        <taxon>Alphaproteobacteria</taxon>
        <taxon>Rhodobacterales</taxon>
        <taxon>Paracoccaceae</taxon>
        <taxon>Pontivivens</taxon>
    </lineage>
</organism>
<protein>
    <submittedName>
        <fullName evidence="4">Insulinase family protein</fullName>
    </submittedName>
</protein>
<feature type="domain" description="Peptidase M16 N-terminal" evidence="2">
    <location>
        <begin position="37"/>
        <end position="177"/>
    </location>
</feature>
<dbReference type="KEGG" id="poz:I0K15_08465"/>
<feature type="chain" id="PRO_5032281013" evidence="1">
    <location>
        <begin position="20"/>
        <end position="432"/>
    </location>
</feature>
<evidence type="ECO:0000259" key="3">
    <source>
        <dbReference type="Pfam" id="PF05193"/>
    </source>
</evidence>
<evidence type="ECO:0000256" key="1">
    <source>
        <dbReference type="SAM" id="SignalP"/>
    </source>
</evidence>
<feature type="domain" description="Peptidase M16 C-terminal" evidence="3">
    <location>
        <begin position="187"/>
        <end position="360"/>
    </location>
</feature>
<dbReference type="Proteomes" id="UP000594800">
    <property type="component" value="Chromosome"/>
</dbReference>